<dbReference type="SUPFAM" id="SSF48452">
    <property type="entry name" value="TPR-like"/>
    <property type="match status" value="1"/>
</dbReference>
<evidence type="ECO:0000313" key="6">
    <source>
        <dbReference type="EMBL" id="EJX08368.1"/>
    </source>
</evidence>
<comment type="caution">
    <text evidence="6">The sequence shown here is derived from an EMBL/GenBank/DDBJ whole genome shotgun (WGS) entry which is preliminary data.</text>
</comment>
<gene>
    <name evidence="6" type="ORF">EVA_03525</name>
</gene>
<reference evidence="6" key="1">
    <citation type="journal article" date="2012" name="PLoS ONE">
        <title>Gene sets for utilization of primary and secondary nutrition supplies in the distal gut of endangered iberian lynx.</title>
        <authorList>
            <person name="Alcaide M."/>
            <person name="Messina E."/>
            <person name="Richter M."/>
            <person name="Bargiela R."/>
            <person name="Peplies J."/>
            <person name="Huws S.A."/>
            <person name="Newbold C.J."/>
            <person name="Golyshin P.N."/>
            <person name="Simon M.A."/>
            <person name="Lopez G."/>
            <person name="Yakimov M.M."/>
            <person name="Ferrer M."/>
        </authorList>
    </citation>
    <scope>NUCLEOTIDE SEQUENCE</scope>
</reference>
<protein>
    <submittedName>
        <fullName evidence="6">Protein containing RagB/SusD domain protein</fullName>
    </submittedName>
</protein>
<keyword evidence="2" id="KW-0732">Signal</keyword>
<organism evidence="6">
    <name type="scientific">gut metagenome</name>
    <dbReference type="NCBI Taxonomy" id="749906"/>
    <lineage>
        <taxon>unclassified sequences</taxon>
        <taxon>metagenomes</taxon>
        <taxon>organismal metagenomes</taxon>
    </lineage>
</organism>
<proteinExistence type="predicted"/>
<comment type="subcellular location">
    <subcellularLocation>
        <location evidence="1">Cell outer membrane</location>
    </subcellularLocation>
</comment>
<dbReference type="Gene3D" id="1.25.40.390">
    <property type="match status" value="1"/>
</dbReference>
<keyword evidence="3" id="KW-0472">Membrane</keyword>
<evidence type="ECO:0000256" key="4">
    <source>
        <dbReference type="ARBA" id="ARBA00023237"/>
    </source>
</evidence>
<keyword evidence="4" id="KW-0998">Cell outer membrane</keyword>
<dbReference type="GO" id="GO:0009279">
    <property type="term" value="C:cell outer membrane"/>
    <property type="evidence" value="ECO:0007669"/>
    <property type="project" value="UniProtKB-SubCell"/>
</dbReference>
<dbReference type="AlphaFoldDB" id="J9GYS0"/>
<evidence type="ECO:0000256" key="2">
    <source>
        <dbReference type="ARBA" id="ARBA00022729"/>
    </source>
</evidence>
<evidence type="ECO:0000256" key="3">
    <source>
        <dbReference type="ARBA" id="ARBA00023136"/>
    </source>
</evidence>
<accession>J9GYS0</accession>
<evidence type="ECO:0000256" key="1">
    <source>
        <dbReference type="ARBA" id="ARBA00004442"/>
    </source>
</evidence>
<sequence length="109" mass="13242">MKILPVIRTTEMRYIKAEILAKRGQFDKAYEILNQIRHNRNMWNSDLQQQNTMDKFLRDMVNDAQREFLSEGQLFYLYKRLNYDVQIGNTKRKMTKAEYMFPIPVNQNM</sequence>
<dbReference type="InterPro" id="IPR011990">
    <property type="entry name" value="TPR-like_helical_dom_sf"/>
</dbReference>
<name>J9GYS0_9ZZZZ</name>
<evidence type="ECO:0000259" key="5">
    <source>
        <dbReference type="Pfam" id="PF07980"/>
    </source>
</evidence>
<dbReference type="InterPro" id="IPR012944">
    <property type="entry name" value="SusD_RagB_dom"/>
</dbReference>
<dbReference type="EMBL" id="AMCI01000641">
    <property type="protein sequence ID" value="EJX08368.1"/>
    <property type="molecule type" value="Genomic_DNA"/>
</dbReference>
<feature type="domain" description="RagB/SusD" evidence="5">
    <location>
        <begin position="4"/>
        <end position="97"/>
    </location>
</feature>
<dbReference type="Pfam" id="PF07980">
    <property type="entry name" value="SusD_RagB"/>
    <property type="match status" value="1"/>
</dbReference>